<name>A0A2H3CI65_ARMGA</name>
<dbReference type="Proteomes" id="UP000217790">
    <property type="component" value="Unassembled WGS sequence"/>
</dbReference>
<dbReference type="EMBL" id="KZ293713">
    <property type="protein sequence ID" value="PBK82735.1"/>
    <property type="molecule type" value="Genomic_DNA"/>
</dbReference>
<gene>
    <name evidence="3" type="ORF">ARMGADRAFT_1019510</name>
</gene>
<dbReference type="AlphaFoldDB" id="A0A2H3CI65"/>
<evidence type="ECO:0000313" key="4">
    <source>
        <dbReference type="Proteomes" id="UP000217790"/>
    </source>
</evidence>
<feature type="region of interest" description="Disordered" evidence="1">
    <location>
        <begin position="69"/>
        <end position="135"/>
    </location>
</feature>
<evidence type="ECO:0000313" key="3">
    <source>
        <dbReference type="EMBL" id="PBK82735.1"/>
    </source>
</evidence>
<reference evidence="4" key="1">
    <citation type="journal article" date="2017" name="Nat. Ecol. Evol.">
        <title>Genome expansion and lineage-specific genetic innovations in the forest pathogenic fungi Armillaria.</title>
        <authorList>
            <person name="Sipos G."/>
            <person name="Prasanna A.N."/>
            <person name="Walter M.C."/>
            <person name="O'Connor E."/>
            <person name="Balint B."/>
            <person name="Krizsan K."/>
            <person name="Kiss B."/>
            <person name="Hess J."/>
            <person name="Varga T."/>
            <person name="Slot J."/>
            <person name="Riley R."/>
            <person name="Boka B."/>
            <person name="Rigling D."/>
            <person name="Barry K."/>
            <person name="Lee J."/>
            <person name="Mihaltcheva S."/>
            <person name="LaButti K."/>
            <person name="Lipzen A."/>
            <person name="Waldron R."/>
            <person name="Moloney N.M."/>
            <person name="Sperisen C."/>
            <person name="Kredics L."/>
            <person name="Vagvoelgyi C."/>
            <person name="Patrignani A."/>
            <person name="Fitzpatrick D."/>
            <person name="Nagy I."/>
            <person name="Doyle S."/>
            <person name="Anderson J.B."/>
            <person name="Grigoriev I.V."/>
            <person name="Gueldener U."/>
            <person name="Muensterkoetter M."/>
            <person name="Nagy L.G."/>
        </authorList>
    </citation>
    <scope>NUCLEOTIDE SEQUENCE [LARGE SCALE GENOMIC DNA]</scope>
    <source>
        <strain evidence="4">Ar21-2</strain>
    </source>
</reference>
<evidence type="ECO:0000256" key="1">
    <source>
        <dbReference type="SAM" id="MobiDB-lite"/>
    </source>
</evidence>
<proteinExistence type="predicted"/>
<dbReference type="InParanoid" id="A0A2H3CI65"/>
<keyword evidence="4" id="KW-1185">Reference proteome</keyword>
<dbReference type="Pfam" id="PF20415">
    <property type="entry name" value="DUF6699"/>
    <property type="match status" value="1"/>
</dbReference>
<accession>A0A2H3CI65</accession>
<feature type="compositionally biased region" description="Polar residues" evidence="1">
    <location>
        <begin position="90"/>
        <end position="113"/>
    </location>
</feature>
<feature type="compositionally biased region" description="Low complexity" evidence="1">
    <location>
        <begin position="75"/>
        <end position="89"/>
    </location>
</feature>
<feature type="domain" description="DUF6699" evidence="2">
    <location>
        <begin position="163"/>
        <end position="270"/>
    </location>
</feature>
<organism evidence="3 4">
    <name type="scientific">Armillaria gallica</name>
    <name type="common">Bulbous honey fungus</name>
    <name type="synonym">Armillaria bulbosa</name>
    <dbReference type="NCBI Taxonomy" id="47427"/>
    <lineage>
        <taxon>Eukaryota</taxon>
        <taxon>Fungi</taxon>
        <taxon>Dikarya</taxon>
        <taxon>Basidiomycota</taxon>
        <taxon>Agaricomycotina</taxon>
        <taxon>Agaricomycetes</taxon>
        <taxon>Agaricomycetidae</taxon>
        <taxon>Agaricales</taxon>
        <taxon>Marasmiineae</taxon>
        <taxon>Physalacriaceae</taxon>
        <taxon>Armillaria</taxon>
    </lineage>
</organism>
<dbReference type="OrthoDB" id="3039655at2759"/>
<dbReference type="STRING" id="47427.A0A2H3CI65"/>
<protein>
    <recommendedName>
        <fullName evidence="2">DUF6699 domain-containing protein</fullName>
    </recommendedName>
</protein>
<dbReference type="InterPro" id="IPR046522">
    <property type="entry name" value="DUF6699"/>
</dbReference>
<evidence type="ECO:0000259" key="2">
    <source>
        <dbReference type="Pfam" id="PF20415"/>
    </source>
</evidence>
<sequence>MPHHISSKTITKTVRFADSPNEAYTYGPDHIPSQTATYSCRRLVQRPSPSRHQHSYVYRQSWLLKDTYSPKDNNSSPSSSSTFCSPECSQYSTPLTTRTVPPSLPASSSRPVSTQPPPTPDRLRHPITLPPAEENFPETSTMFELHESLRPPRLNIDLSQDISPYILTLRDKPNMSPQDLPENMILVSRYLPWRIHISPSSVRDVVVALYTALHTRVTDEEMKAVGGKDVMKAFSKRVERAGEEERRKGVRRVDFLLGYTRFVGIEPSTDEPGVWKICLTPLS</sequence>